<dbReference type="PROSITE" id="PS51713">
    <property type="entry name" value="G_ERA"/>
    <property type="match status" value="1"/>
</dbReference>
<dbReference type="AlphaFoldDB" id="A0A5N1GLI8"/>
<dbReference type="SUPFAM" id="SSF52540">
    <property type="entry name" value="P-loop containing nucleoside triphosphate hydrolases"/>
    <property type="match status" value="1"/>
</dbReference>
<feature type="region of interest" description="G2" evidence="9">
    <location>
        <begin position="45"/>
        <end position="49"/>
    </location>
</feature>
<dbReference type="Gene3D" id="3.40.50.300">
    <property type="entry name" value="P-loop containing nucleotide triphosphate hydrolases"/>
    <property type="match status" value="1"/>
</dbReference>
<protein>
    <recommendedName>
        <fullName evidence="2 8">GTPase Era</fullName>
    </recommendedName>
</protein>
<dbReference type="NCBIfam" id="NF000908">
    <property type="entry name" value="PRK00089.1"/>
    <property type="match status" value="1"/>
</dbReference>
<organism evidence="13 14">
    <name type="scientific">Aerococcus sanguinicola</name>
    <dbReference type="NCBI Taxonomy" id="119206"/>
    <lineage>
        <taxon>Bacteria</taxon>
        <taxon>Bacillati</taxon>
        <taxon>Bacillota</taxon>
        <taxon>Bacilli</taxon>
        <taxon>Lactobacillales</taxon>
        <taxon>Aerococcaceae</taxon>
        <taxon>Aerococcus</taxon>
    </lineage>
</organism>
<dbReference type="GO" id="GO:0005525">
    <property type="term" value="F:GTP binding"/>
    <property type="evidence" value="ECO:0007669"/>
    <property type="project" value="UniProtKB-UniRule"/>
</dbReference>
<name>A0A5N1GLI8_9LACT</name>
<dbReference type="CDD" id="cd04163">
    <property type="entry name" value="Era"/>
    <property type="match status" value="1"/>
</dbReference>
<keyword evidence="4 8" id="KW-0547">Nucleotide-binding</keyword>
<dbReference type="NCBIfam" id="TIGR00436">
    <property type="entry name" value="era"/>
    <property type="match status" value="1"/>
</dbReference>
<evidence type="ECO:0000259" key="11">
    <source>
        <dbReference type="PROSITE" id="PS50823"/>
    </source>
</evidence>
<feature type="region of interest" description="G4" evidence="9">
    <location>
        <begin position="128"/>
        <end position="131"/>
    </location>
</feature>
<dbReference type="InterPro" id="IPR015946">
    <property type="entry name" value="KH_dom-like_a/b"/>
</dbReference>
<dbReference type="PANTHER" id="PTHR42698">
    <property type="entry name" value="GTPASE ERA"/>
    <property type="match status" value="1"/>
</dbReference>
<sequence length="306" mass="34515">MLKENTHDTFKSGFIAIVGRPNVGKSTLMNQIVGQKVAIMSDKAQTTRNKIQAIYTSPHSQMIFIDTPGIHKPKNELDDYMLQSAYQALDEVEAILMLVSADEKIGPGDRFIMDKIKDRESPAFLIVNKTDKVSGEELAAYMADIPNPQAFDQIIPLSALDSGEVEGLIAKLEDLLPEGPQYYPADQLTDHPEYFVVSELIREQILLKTREEIPHSVAVTVDKMQKDELDRVHVYANIIVERKSQKGIIIGKGGKMIKSIGTGARKEIENLLGSKVFLELWVKVEKKWRDKKSLLKEFGYNTKHDY</sequence>
<evidence type="ECO:0000256" key="10">
    <source>
        <dbReference type="RuleBase" id="RU003761"/>
    </source>
</evidence>
<dbReference type="InterPro" id="IPR004044">
    <property type="entry name" value="KH_dom_type_2"/>
</dbReference>
<dbReference type="SUPFAM" id="SSF54814">
    <property type="entry name" value="Prokaryotic type KH domain (KH-domain type II)"/>
    <property type="match status" value="1"/>
</dbReference>
<proteinExistence type="inferred from homology"/>
<gene>
    <name evidence="8" type="primary">era</name>
    <name evidence="13" type="ORF">F6I03_01220</name>
</gene>
<dbReference type="GO" id="GO:0005886">
    <property type="term" value="C:plasma membrane"/>
    <property type="evidence" value="ECO:0007669"/>
    <property type="project" value="UniProtKB-SubCell"/>
</dbReference>
<keyword evidence="6 8" id="KW-0342">GTP-binding</keyword>
<feature type="binding site" evidence="8">
    <location>
        <begin position="19"/>
        <end position="26"/>
    </location>
    <ligand>
        <name>GTP</name>
        <dbReference type="ChEBI" id="CHEBI:37565"/>
    </ligand>
</feature>
<evidence type="ECO:0000256" key="3">
    <source>
        <dbReference type="ARBA" id="ARBA00022517"/>
    </source>
</evidence>
<keyword evidence="5 8" id="KW-0694">RNA-binding</keyword>
<dbReference type="InterPro" id="IPR030388">
    <property type="entry name" value="G_ERA_dom"/>
</dbReference>
<dbReference type="GO" id="GO:0003924">
    <property type="term" value="F:GTPase activity"/>
    <property type="evidence" value="ECO:0007669"/>
    <property type="project" value="UniProtKB-UniRule"/>
</dbReference>
<dbReference type="PROSITE" id="PS50823">
    <property type="entry name" value="KH_TYPE_2"/>
    <property type="match status" value="1"/>
</dbReference>
<dbReference type="GO" id="GO:0043024">
    <property type="term" value="F:ribosomal small subunit binding"/>
    <property type="evidence" value="ECO:0007669"/>
    <property type="project" value="TreeGrafter"/>
</dbReference>
<evidence type="ECO:0000256" key="6">
    <source>
        <dbReference type="ARBA" id="ARBA00023134"/>
    </source>
</evidence>
<comment type="function">
    <text evidence="8">An essential GTPase that binds both GDP and GTP, with rapid nucleotide exchange. Plays a role in 16S rRNA processing and 30S ribosomal subunit biogenesis and possibly also in cell cycle regulation and energy metabolism.</text>
</comment>
<dbReference type="InterPro" id="IPR009019">
    <property type="entry name" value="KH_sf_prok-type"/>
</dbReference>
<feature type="region of interest" description="G5" evidence="9">
    <location>
        <begin position="157"/>
        <end position="159"/>
    </location>
</feature>
<evidence type="ECO:0000256" key="4">
    <source>
        <dbReference type="ARBA" id="ARBA00022741"/>
    </source>
</evidence>
<dbReference type="Pfam" id="PF07650">
    <property type="entry name" value="KH_2"/>
    <property type="match status" value="1"/>
</dbReference>
<dbReference type="InterPro" id="IPR006073">
    <property type="entry name" value="GTP-bd"/>
</dbReference>
<evidence type="ECO:0000313" key="13">
    <source>
        <dbReference type="EMBL" id="KAA9301853.1"/>
    </source>
</evidence>
<dbReference type="STRING" id="119206.AWM72_08710"/>
<dbReference type="InterPro" id="IPR027417">
    <property type="entry name" value="P-loop_NTPase"/>
</dbReference>
<keyword evidence="7 8" id="KW-0472">Membrane</keyword>
<dbReference type="CDD" id="cd22534">
    <property type="entry name" value="KH-II_Era"/>
    <property type="match status" value="1"/>
</dbReference>
<keyword evidence="8" id="KW-1003">Cell membrane</keyword>
<dbReference type="Proteomes" id="UP000327148">
    <property type="component" value="Unassembled WGS sequence"/>
</dbReference>
<evidence type="ECO:0000256" key="2">
    <source>
        <dbReference type="ARBA" id="ARBA00020484"/>
    </source>
</evidence>
<dbReference type="GO" id="GO:0005829">
    <property type="term" value="C:cytosol"/>
    <property type="evidence" value="ECO:0007669"/>
    <property type="project" value="TreeGrafter"/>
</dbReference>
<dbReference type="GO" id="GO:0000028">
    <property type="term" value="P:ribosomal small subunit assembly"/>
    <property type="evidence" value="ECO:0007669"/>
    <property type="project" value="TreeGrafter"/>
</dbReference>
<evidence type="ECO:0000313" key="14">
    <source>
        <dbReference type="Proteomes" id="UP000327148"/>
    </source>
</evidence>
<comment type="subunit">
    <text evidence="8">Monomer.</text>
</comment>
<accession>A0A5N1GLI8</accession>
<feature type="region of interest" description="G1" evidence="9">
    <location>
        <begin position="19"/>
        <end position="26"/>
    </location>
</feature>
<keyword evidence="8" id="KW-0963">Cytoplasm</keyword>
<feature type="binding site" evidence="8">
    <location>
        <begin position="128"/>
        <end position="131"/>
    </location>
    <ligand>
        <name>GTP</name>
        <dbReference type="ChEBI" id="CHEBI:37565"/>
    </ligand>
</feature>
<comment type="caution">
    <text evidence="13">The sequence shown here is derived from an EMBL/GenBank/DDBJ whole genome shotgun (WGS) entry which is preliminary data.</text>
</comment>
<dbReference type="NCBIfam" id="TIGR00231">
    <property type="entry name" value="small_GTP"/>
    <property type="match status" value="1"/>
</dbReference>
<feature type="region of interest" description="G3" evidence="9">
    <location>
        <begin position="66"/>
        <end position="69"/>
    </location>
</feature>
<keyword evidence="3 8" id="KW-0690">Ribosome biogenesis</keyword>
<comment type="subcellular location">
    <subcellularLocation>
        <location evidence="8">Cytoplasm</location>
    </subcellularLocation>
    <subcellularLocation>
        <location evidence="8">Cell membrane</location>
        <topology evidence="8">Peripheral membrane protein</topology>
    </subcellularLocation>
</comment>
<dbReference type="EMBL" id="VYWO01000001">
    <property type="protein sequence ID" value="KAA9301853.1"/>
    <property type="molecule type" value="Genomic_DNA"/>
</dbReference>
<keyword evidence="8" id="KW-0699">rRNA-binding</keyword>
<evidence type="ECO:0000256" key="1">
    <source>
        <dbReference type="ARBA" id="ARBA00007921"/>
    </source>
</evidence>
<comment type="similarity">
    <text evidence="1 8 9 10">Belongs to the TRAFAC class TrmE-Era-EngA-EngB-Septin-like GTPase superfamily. Era GTPase family.</text>
</comment>
<evidence type="ECO:0000256" key="9">
    <source>
        <dbReference type="PROSITE-ProRule" id="PRU01050"/>
    </source>
</evidence>
<feature type="domain" description="Era-type G" evidence="12">
    <location>
        <begin position="11"/>
        <end position="178"/>
    </location>
</feature>
<evidence type="ECO:0000256" key="5">
    <source>
        <dbReference type="ARBA" id="ARBA00022884"/>
    </source>
</evidence>
<dbReference type="InterPro" id="IPR005662">
    <property type="entry name" value="GTPase_Era-like"/>
</dbReference>
<reference evidence="13 14" key="1">
    <citation type="submission" date="2019-09" db="EMBL/GenBank/DDBJ databases">
        <title>Draft genome sequence assemblies of isolates from the urinary tract.</title>
        <authorList>
            <person name="Mores C.R."/>
            <person name="Putonti C."/>
            <person name="Wolfe A.J."/>
        </authorList>
    </citation>
    <scope>NUCLEOTIDE SEQUENCE [LARGE SCALE GENOMIC DNA]</scope>
    <source>
        <strain evidence="13 14">UMB623</strain>
    </source>
</reference>
<feature type="binding site" evidence="8">
    <location>
        <begin position="66"/>
        <end position="70"/>
    </location>
    <ligand>
        <name>GTP</name>
        <dbReference type="ChEBI" id="CHEBI:37565"/>
    </ligand>
</feature>
<dbReference type="HAMAP" id="MF_00367">
    <property type="entry name" value="GTPase_Era"/>
    <property type="match status" value="1"/>
</dbReference>
<feature type="domain" description="KH type-2" evidence="11">
    <location>
        <begin position="209"/>
        <end position="286"/>
    </location>
</feature>
<dbReference type="GO" id="GO:0070181">
    <property type="term" value="F:small ribosomal subunit rRNA binding"/>
    <property type="evidence" value="ECO:0007669"/>
    <property type="project" value="UniProtKB-UniRule"/>
</dbReference>
<dbReference type="InterPro" id="IPR005225">
    <property type="entry name" value="Small_GTP-bd"/>
</dbReference>
<dbReference type="FunFam" id="3.40.50.300:FF:000094">
    <property type="entry name" value="GTPase Era"/>
    <property type="match status" value="1"/>
</dbReference>
<dbReference type="OrthoDB" id="9805918at2"/>
<dbReference type="Gene3D" id="3.30.300.20">
    <property type="match status" value="1"/>
</dbReference>
<dbReference type="Pfam" id="PF01926">
    <property type="entry name" value="MMR_HSR1"/>
    <property type="match status" value="1"/>
</dbReference>
<evidence type="ECO:0000256" key="8">
    <source>
        <dbReference type="HAMAP-Rule" id="MF_00367"/>
    </source>
</evidence>
<evidence type="ECO:0000256" key="7">
    <source>
        <dbReference type="ARBA" id="ARBA00023136"/>
    </source>
</evidence>
<dbReference type="PANTHER" id="PTHR42698:SF1">
    <property type="entry name" value="GTPASE ERA, MITOCHONDRIAL"/>
    <property type="match status" value="1"/>
</dbReference>
<dbReference type="FunFam" id="3.30.300.20:FF:000003">
    <property type="entry name" value="GTPase Era"/>
    <property type="match status" value="1"/>
</dbReference>
<evidence type="ECO:0000259" key="12">
    <source>
        <dbReference type="PROSITE" id="PS51713"/>
    </source>
</evidence>